<evidence type="ECO:0000313" key="3">
    <source>
        <dbReference type="EMBL" id="MBC3937032.1"/>
    </source>
</evidence>
<evidence type="ECO:0000313" key="4">
    <source>
        <dbReference type="Proteomes" id="UP000612361"/>
    </source>
</evidence>
<dbReference type="Proteomes" id="UP000612361">
    <property type="component" value="Unassembled WGS sequence"/>
</dbReference>
<feature type="domain" description="PepSY" evidence="2">
    <location>
        <begin position="39"/>
        <end position="96"/>
    </location>
</feature>
<keyword evidence="1" id="KW-0732">Signal</keyword>
<reference evidence="3" key="1">
    <citation type="submission" date="2020-08" db="EMBL/GenBank/DDBJ databases">
        <title>Novel species isolated from subtropical streams in China.</title>
        <authorList>
            <person name="Lu H."/>
        </authorList>
    </citation>
    <scope>NUCLEOTIDE SEQUENCE</scope>
    <source>
        <strain evidence="3">CY7W</strain>
    </source>
</reference>
<evidence type="ECO:0000259" key="2">
    <source>
        <dbReference type="Pfam" id="PF03413"/>
    </source>
</evidence>
<name>A0A923I5Q4_9BURK</name>
<comment type="caution">
    <text evidence="3">The sequence shown here is derived from an EMBL/GenBank/DDBJ whole genome shotgun (WGS) entry which is preliminary data.</text>
</comment>
<feature type="chain" id="PRO_5037793243" evidence="1">
    <location>
        <begin position="24"/>
        <end position="111"/>
    </location>
</feature>
<sequence>MYRYTKLSLLAIAIAAIGTVAYAAKGGMENDVLAISKAKISLTQAVTVAEQHANGKASRAEYENSRQGWVYDVEVVNGTKVFDVRVDAEKGTVISSVEDKVDHDDDHDKQD</sequence>
<dbReference type="AlphaFoldDB" id="A0A923I5Q4"/>
<protein>
    <submittedName>
        <fullName evidence="3">PepSY domain-containing protein</fullName>
    </submittedName>
</protein>
<dbReference type="InterPro" id="IPR025711">
    <property type="entry name" value="PepSY"/>
</dbReference>
<dbReference type="Pfam" id="PF03413">
    <property type="entry name" value="PepSY"/>
    <property type="match status" value="1"/>
</dbReference>
<organism evidence="3 4">
    <name type="scientific">Undibacterium rugosum</name>
    <dbReference type="NCBI Taxonomy" id="2762291"/>
    <lineage>
        <taxon>Bacteria</taxon>
        <taxon>Pseudomonadati</taxon>
        <taxon>Pseudomonadota</taxon>
        <taxon>Betaproteobacteria</taxon>
        <taxon>Burkholderiales</taxon>
        <taxon>Oxalobacteraceae</taxon>
        <taxon>Undibacterium</taxon>
    </lineage>
</organism>
<dbReference type="RefSeq" id="WP_186882549.1">
    <property type="nucleotide sequence ID" value="NZ_JACOGG010000028.1"/>
</dbReference>
<proteinExistence type="predicted"/>
<gene>
    <name evidence="3" type="ORF">H8K47_16875</name>
</gene>
<keyword evidence="4" id="KW-1185">Reference proteome</keyword>
<dbReference type="EMBL" id="JACOGG010000028">
    <property type="protein sequence ID" value="MBC3937032.1"/>
    <property type="molecule type" value="Genomic_DNA"/>
</dbReference>
<dbReference type="Gene3D" id="3.10.450.40">
    <property type="match status" value="1"/>
</dbReference>
<feature type="signal peptide" evidence="1">
    <location>
        <begin position="1"/>
        <end position="23"/>
    </location>
</feature>
<accession>A0A923I5Q4</accession>
<evidence type="ECO:0000256" key="1">
    <source>
        <dbReference type="SAM" id="SignalP"/>
    </source>
</evidence>